<evidence type="ECO:0000313" key="3">
    <source>
        <dbReference type="Proteomes" id="UP000235965"/>
    </source>
</evidence>
<evidence type="ECO:0000313" key="2">
    <source>
        <dbReference type="EMBL" id="PNF15415.1"/>
    </source>
</evidence>
<dbReference type="OrthoDB" id="8187118at2759"/>
<evidence type="ECO:0000256" key="1">
    <source>
        <dbReference type="SAM" id="Phobius"/>
    </source>
</evidence>
<sequence length="193" mass="21854">MTWFVTAVWYTGAVFLLILLSSCGGQQIRNYGETCFSDVECMDRHMLCQSTERDSNVTRCYCDRFYSWHEELKECVQADNISLGLPTLEQQDIVKQKSQSEHKMFIKISIVGLIAVISISVFLLSCIAYGCCSCTRVSNTKTNEPATSCPPTCPLHHVPLLQQDKLDADQEKKKQWRDMPCPIPTALDDVDIC</sequence>
<dbReference type="InParanoid" id="A0A2J7PGF5"/>
<keyword evidence="3" id="KW-1185">Reference proteome</keyword>
<keyword evidence="1" id="KW-0472">Membrane</keyword>
<gene>
    <name evidence="2" type="ORF">B7P43_G01019</name>
</gene>
<accession>A0A2J7PGF5</accession>
<dbReference type="EMBL" id="NEVH01025635">
    <property type="protein sequence ID" value="PNF15415.1"/>
    <property type="molecule type" value="Genomic_DNA"/>
</dbReference>
<evidence type="ECO:0008006" key="4">
    <source>
        <dbReference type="Google" id="ProtNLM"/>
    </source>
</evidence>
<keyword evidence="1" id="KW-0812">Transmembrane</keyword>
<feature type="transmembrane region" description="Helical" evidence="1">
    <location>
        <begin position="6"/>
        <end position="23"/>
    </location>
</feature>
<organism evidence="2 3">
    <name type="scientific">Cryptotermes secundus</name>
    <dbReference type="NCBI Taxonomy" id="105785"/>
    <lineage>
        <taxon>Eukaryota</taxon>
        <taxon>Metazoa</taxon>
        <taxon>Ecdysozoa</taxon>
        <taxon>Arthropoda</taxon>
        <taxon>Hexapoda</taxon>
        <taxon>Insecta</taxon>
        <taxon>Pterygota</taxon>
        <taxon>Neoptera</taxon>
        <taxon>Polyneoptera</taxon>
        <taxon>Dictyoptera</taxon>
        <taxon>Blattodea</taxon>
        <taxon>Blattoidea</taxon>
        <taxon>Termitoidae</taxon>
        <taxon>Kalotermitidae</taxon>
        <taxon>Cryptotermitinae</taxon>
        <taxon>Cryptotermes</taxon>
    </lineage>
</organism>
<reference evidence="2 3" key="1">
    <citation type="submission" date="2017-12" db="EMBL/GenBank/DDBJ databases">
        <title>Hemimetabolous genomes reveal molecular basis of termite eusociality.</title>
        <authorList>
            <person name="Harrison M.C."/>
            <person name="Jongepier E."/>
            <person name="Robertson H.M."/>
            <person name="Arning N."/>
            <person name="Bitard-Feildel T."/>
            <person name="Chao H."/>
            <person name="Childers C.P."/>
            <person name="Dinh H."/>
            <person name="Doddapaneni H."/>
            <person name="Dugan S."/>
            <person name="Gowin J."/>
            <person name="Greiner C."/>
            <person name="Han Y."/>
            <person name="Hu H."/>
            <person name="Hughes D.S.T."/>
            <person name="Huylmans A.-K."/>
            <person name="Kemena C."/>
            <person name="Kremer L.P.M."/>
            <person name="Lee S.L."/>
            <person name="Lopez-Ezquerra A."/>
            <person name="Mallet L."/>
            <person name="Monroy-Kuhn J.M."/>
            <person name="Moser A."/>
            <person name="Murali S.C."/>
            <person name="Muzny D.M."/>
            <person name="Otani S."/>
            <person name="Piulachs M.-D."/>
            <person name="Poelchau M."/>
            <person name="Qu J."/>
            <person name="Schaub F."/>
            <person name="Wada-Katsumata A."/>
            <person name="Worley K.C."/>
            <person name="Xie Q."/>
            <person name="Ylla G."/>
            <person name="Poulsen M."/>
            <person name="Gibbs R.A."/>
            <person name="Schal C."/>
            <person name="Richards S."/>
            <person name="Belles X."/>
            <person name="Korb J."/>
            <person name="Bornberg-Bauer E."/>
        </authorList>
    </citation>
    <scope>NUCLEOTIDE SEQUENCE [LARGE SCALE GENOMIC DNA]</scope>
    <source>
        <tissue evidence="2">Whole body</tissue>
    </source>
</reference>
<keyword evidence="1" id="KW-1133">Transmembrane helix</keyword>
<name>A0A2J7PGF5_9NEOP</name>
<proteinExistence type="predicted"/>
<dbReference type="Proteomes" id="UP000235965">
    <property type="component" value="Unassembled WGS sequence"/>
</dbReference>
<comment type="caution">
    <text evidence="2">The sequence shown here is derived from an EMBL/GenBank/DDBJ whole genome shotgun (WGS) entry which is preliminary data.</text>
</comment>
<dbReference type="AlphaFoldDB" id="A0A2J7PGF5"/>
<protein>
    <recommendedName>
        <fullName evidence="4">EB domain-containing protein</fullName>
    </recommendedName>
</protein>
<feature type="transmembrane region" description="Helical" evidence="1">
    <location>
        <begin position="105"/>
        <end position="130"/>
    </location>
</feature>